<gene>
    <name evidence="1" type="ORF">SAMN05421807_102397</name>
</gene>
<dbReference type="PANTHER" id="PTHR37950:SF1">
    <property type="entry name" value="4-HYDROXYPHENYLACETATE CATABOLISM PROTEIN"/>
    <property type="match status" value="1"/>
</dbReference>
<dbReference type="InterPro" id="IPR004220">
    <property type="entry name" value="5-COMe_2-OHmuconate_Isoase"/>
</dbReference>
<keyword evidence="1" id="KW-0413">Isomerase</keyword>
<dbReference type="Proteomes" id="UP000184079">
    <property type="component" value="Unassembled WGS sequence"/>
</dbReference>
<dbReference type="PANTHER" id="PTHR37950">
    <property type="entry name" value="4-HYDROXYPHENYLACETATE CATABOLISM PROTEIN"/>
    <property type="match status" value="1"/>
</dbReference>
<dbReference type="RefSeq" id="WP_073005670.1">
    <property type="nucleotide sequence ID" value="NZ_FQXD01000002.1"/>
</dbReference>
<dbReference type="GO" id="GO:0008704">
    <property type="term" value="F:5-carboxymethyl-2-hydroxymuconate delta-isomerase activity"/>
    <property type="evidence" value="ECO:0007669"/>
    <property type="project" value="InterPro"/>
</dbReference>
<sequence length="129" mass="14999">MPHLIIEYTANIRKEINIPDLLKQVHQVLLCHRELIPIGGLRSRAIALEEYLVADGTEDDAFVHATLKLGKGRTDEEKKLLCNDLFTVMTNYLASLYNEKYLAISLELYEFTLPTYKLNNIHHRYIQEK</sequence>
<dbReference type="Pfam" id="PF02962">
    <property type="entry name" value="CHMI"/>
    <property type="match status" value="1"/>
</dbReference>
<evidence type="ECO:0000313" key="1">
    <source>
        <dbReference type="EMBL" id="SHG94852.1"/>
    </source>
</evidence>
<dbReference type="Gene3D" id="3.30.429.10">
    <property type="entry name" value="Macrophage Migration Inhibitory Factor"/>
    <property type="match status" value="1"/>
</dbReference>
<organism evidence="1 2">
    <name type="scientific">Virgibacillus chiguensis</name>
    <dbReference type="NCBI Taxonomy" id="411959"/>
    <lineage>
        <taxon>Bacteria</taxon>
        <taxon>Bacillati</taxon>
        <taxon>Bacillota</taxon>
        <taxon>Bacilli</taxon>
        <taxon>Bacillales</taxon>
        <taxon>Bacillaceae</taxon>
        <taxon>Virgibacillus</taxon>
    </lineage>
</organism>
<dbReference type="CDD" id="cd00580">
    <property type="entry name" value="CHMI"/>
    <property type="match status" value="1"/>
</dbReference>
<name>A0A1M5NZC2_9BACI</name>
<proteinExistence type="predicted"/>
<dbReference type="AlphaFoldDB" id="A0A1M5NZC2"/>
<protein>
    <submittedName>
        <fullName evidence="1">5-carboxymethyl-2-hydroxymuconate isomerase</fullName>
    </submittedName>
</protein>
<keyword evidence="2" id="KW-1185">Reference proteome</keyword>
<dbReference type="InterPro" id="IPR014347">
    <property type="entry name" value="Tautomerase/MIF_sf"/>
</dbReference>
<reference evidence="2" key="1">
    <citation type="submission" date="2016-11" db="EMBL/GenBank/DDBJ databases">
        <authorList>
            <person name="Varghese N."/>
            <person name="Submissions S."/>
        </authorList>
    </citation>
    <scope>NUCLEOTIDE SEQUENCE [LARGE SCALE GENOMIC DNA]</scope>
    <source>
        <strain evidence="2">CGMCC 1.6496</strain>
    </source>
</reference>
<accession>A0A1M5NZC2</accession>
<dbReference type="OrthoDB" id="9814215at2"/>
<dbReference type="EMBL" id="FQXD01000002">
    <property type="protein sequence ID" value="SHG94852.1"/>
    <property type="molecule type" value="Genomic_DNA"/>
</dbReference>
<dbReference type="SUPFAM" id="SSF55331">
    <property type="entry name" value="Tautomerase/MIF"/>
    <property type="match status" value="1"/>
</dbReference>
<evidence type="ECO:0000313" key="2">
    <source>
        <dbReference type="Proteomes" id="UP000184079"/>
    </source>
</evidence>